<evidence type="ECO:0000313" key="2">
    <source>
        <dbReference type="EMBL" id="GIY72313.1"/>
    </source>
</evidence>
<dbReference type="EMBL" id="BPLR01014931">
    <property type="protein sequence ID" value="GIY72313.1"/>
    <property type="molecule type" value="Genomic_DNA"/>
</dbReference>
<organism evidence="2 3">
    <name type="scientific">Caerostris extrusa</name>
    <name type="common">Bark spider</name>
    <name type="synonym">Caerostris bankana</name>
    <dbReference type="NCBI Taxonomy" id="172846"/>
    <lineage>
        <taxon>Eukaryota</taxon>
        <taxon>Metazoa</taxon>
        <taxon>Ecdysozoa</taxon>
        <taxon>Arthropoda</taxon>
        <taxon>Chelicerata</taxon>
        <taxon>Arachnida</taxon>
        <taxon>Araneae</taxon>
        <taxon>Araneomorphae</taxon>
        <taxon>Entelegynae</taxon>
        <taxon>Araneoidea</taxon>
        <taxon>Araneidae</taxon>
        <taxon>Caerostris</taxon>
    </lineage>
</organism>
<accession>A0AAV4VQM8</accession>
<sequence>MNNIRKPHHTSQAPDFGNEITSRYDCRPGFQNIALHASHFARRRKKTTSRAQQCFIFFSPNDRISKNLYHYIWLNLGIDSIKINK</sequence>
<comment type="caution">
    <text evidence="2">The sequence shown here is derived from an EMBL/GenBank/DDBJ whole genome shotgun (WGS) entry which is preliminary data.</text>
</comment>
<reference evidence="2 3" key="1">
    <citation type="submission" date="2021-06" db="EMBL/GenBank/DDBJ databases">
        <title>Caerostris extrusa draft genome.</title>
        <authorList>
            <person name="Kono N."/>
            <person name="Arakawa K."/>
        </authorList>
    </citation>
    <scope>NUCLEOTIDE SEQUENCE [LARGE SCALE GENOMIC DNA]</scope>
</reference>
<dbReference type="Proteomes" id="UP001054945">
    <property type="component" value="Unassembled WGS sequence"/>
</dbReference>
<name>A0AAV4VQM8_CAEEX</name>
<dbReference type="AlphaFoldDB" id="A0AAV4VQM8"/>
<protein>
    <submittedName>
        <fullName evidence="2">Uncharacterized protein</fullName>
    </submittedName>
</protein>
<gene>
    <name evidence="2" type="ORF">CEXT_688851</name>
</gene>
<evidence type="ECO:0000256" key="1">
    <source>
        <dbReference type="SAM" id="MobiDB-lite"/>
    </source>
</evidence>
<proteinExistence type="predicted"/>
<keyword evidence="3" id="KW-1185">Reference proteome</keyword>
<evidence type="ECO:0000313" key="3">
    <source>
        <dbReference type="Proteomes" id="UP001054945"/>
    </source>
</evidence>
<feature type="region of interest" description="Disordered" evidence="1">
    <location>
        <begin position="1"/>
        <end position="20"/>
    </location>
</feature>